<name>A0ACB7YUX0_9ERIC</name>
<proteinExistence type="predicted"/>
<dbReference type="Proteomes" id="UP000828048">
    <property type="component" value="Chromosome 3"/>
</dbReference>
<comment type="caution">
    <text evidence="1">The sequence shown here is derived from an EMBL/GenBank/DDBJ whole genome shotgun (WGS) entry which is preliminary data.</text>
</comment>
<keyword evidence="2" id="KW-1185">Reference proteome</keyword>
<dbReference type="EMBL" id="CM037153">
    <property type="protein sequence ID" value="KAH7856654.1"/>
    <property type="molecule type" value="Genomic_DNA"/>
</dbReference>
<accession>A0ACB7YUX0</accession>
<sequence length="177" mass="20766">MSYDQQQMLLSFYRSIDINGDGRVSNQEFLKFLAENGYNRYVPANLFKLLDKNNDGTLDFEECLTFFYMIKGQRLVKCDGCGSYLWGLYFLYDECYHITPAKTFDLCCSCYRNRKFNHVHSAASFLDNYALLRTLQFQVDHNGRATYSNHGLGTNQFEWFNLGWNICQFLNSNCSQQ</sequence>
<evidence type="ECO:0000313" key="1">
    <source>
        <dbReference type="EMBL" id="KAH7856654.1"/>
    </source>
</evidence>
<protein>
    <submittedName>
        <fullName evidence="1">Uncharacterized protein</fullName>
    </submittedName>
</protein>
<evidence type="ECO:0000313" key="2">
    <source>
        <dbReference type="Proteomes" id="UP000828048"/>
    </source>
</evidence>
<reference evidence="1 2" key="1">
    <citation type="journal article" date="2021" name="Hortic Res">
        <title>High-quality reference genome and annotation aids understanding of berry development for evergreen blueberry (Vaccinium darrowii).</title>
        <authorList>
            <person name="Yu J."/>
            <person name="Hulse-Kemp A.M."/>
            <person name="Babiker E."/>
            <person name="Staton M."/>
        </authorList>
    </citation>
    <scope>NUCLEOTIDE SEQUENCE [LARGE SCALE GENOMIC DNA]</scope>
    <source>
        <strain evidence="2">cv. NJ 8807/NJ 8810</strain>
        <tissue evidence="1">Young leaf</tissue>
    </source>
</reference>
<gene>
    <name evidence="1" type="ORF">Vadar_003962</name>
</gene>
<organism evidence="1 2">
    <name type="scientific">Vaccinium darrowii</name>
    <dbReference type="NCBI Taxonomy" id="229202"/>
    <lineage>
        <taxon>Eukaryota</taxon>
        <taxon>Viridiplantae</taxon>
        <taxon>Streptophyta</taxon>
        <taxon>Embryophyta</taxon>
        <taxon>Tracheophyta</taxon>
        <taxon>Spermatophyta</taxon>
        <taxon>Magnoliopsida</taxon>
        <taxon>eudicotyledons</taxon>
        <taxon>Gunneridae</taxon>
        <taxon>Pentapetalae</taxon>
        <taxon>asterids</taxon>
        <taxon>Ericales</taxon>
        <taxon>Ericaceae</taxon>
        <taxon>Vaccinioideae</taxon>
        <taxon>Vaccinieae</taxon>
        <taxon>Vaccinium</taxon>
    </lineage>
</organism>